<feature type="compositionally biased region" description="Low complexity" evidence="1">
    <location>
        <begin position="108"/>
        <end position="141"/>
    </location>
</feature>
<proteinExistence type="predicted"/>
<dbReference type="EMBL" id="CABFNO020001372">
    <property type="protein sequence ID" value="CAG9983765.1"/>
    <property type="molecule type" value="Genomic_DNA"/>
</dbReference>
<feature type="region of interest" description="Disordered" evidence="1">
    <location>
        <begin position="1"/>
        <end position="160"/>
    </location>
</feature>
<sequence>MSANERPKGLSFRPKNIRTPQDTRDQRAVDAQEREEEDYWWEHHGIPPADQDRTRHNLNTRHRPSPTPTEQALKRQRDQRRHQQRHQRRNQQQNQQQGQQLELPSFCQQPSQQQNQQPSQQRDQLQSQQRDQQQDQPQRQQFKLPPFCRQPQPNGALNPPYFEYRCPGKRELNDQVVYQPFCHAQHLTVPFFKDTIISLLGRLANDEFEELRSMNIMRTISEWGSLDEIADIATAQILPQFLELQGKSLTAEMIHKEQFKDPTVWTETDIGGYIMIGLDDRDKYYIRYYVGQSFQLSTRVCIQHAESIWDSDTRRLCYYILAKGEGHRSAYFVRL</sequence>
<evidence type="ECO:0000313" key="2">
    <source>
        <dbReference type="EMBL" id="CAG9983765.1"/>
    </source>
</evidence>
<keyword evidence="3" id="KW-1185">Reference proteome</keyword>
<reference evidence="2 3" key="2">
    <citation type="submission" date="2021-10" db="EMBL/GenBank/DDBJ databases">
        <authorList>
            <person name="Piombo E."/>
        </authorList>
    </citation>
    <scope>NUCLEOTIDE SEQUENCE [LARGE SCALE GENOMIC DNA]</scope>
</reference>
<evidence type="ECO:0000256" key="1">
    <source>
        <dbReference type="SAM" id="MobiDB-lite"/>
    </source>
</evidence>
<organism evidence="2 3">
    <name type="scientific">Clonostachys byssicola</name>
    <dbReference type="NCBI Taxonomy" id="160290"/>
    <lineage>
        <taxon>Eukaryota</taxon>
        <taxon>Fungi</taxon>
        <taxon>Dikarya</taxon>
        <taxon>Ascomycota</taxon>
        <taxon>Pezizomycotina</taxon>
        <taxon>Sordariomycetes</taxon>
        <taxon>Hypocreomycetidae</taxon>
        <taxon>Hypocreales</taxon>
        <taxon>Bionectriaceae</taxon>
        <taxon>Clonostachys</taxon>
    </lineage>
</organism>
<name>A0A9N9U7N3_9HYPO</name>
<accession>A0A9N9U7N3</accession>
<feature type="compositionally biased region" description="Basic and acidic residues" evidence="1">
    <location>
        <begin position="21"/>
        <end position="32"/>
    </location>
</feature>
<dbReference type="Proteomes" id="UP000754883">
    <property type="component" value="Unassembled WGS sequence"/>
</dbReference>
<dbReference type="AlphaFoldDB" id="A0A9N9U7N3"/>
<comment type="caution">
    <text evidence="2">The sequence shown here is derived from an EMBL/GenBank/DDBJ whole genome shotgun (WGS) entry which is preliminary data.</text>
</comment>
<feature type="compositionally biased region" description="Basic and acidic residues" evidence="1">
    <location>
        <begin position="40"/>
        <end position="55"/>
    </location>
</feature>
<protein>
    <submittedName>
        <fullName evidence="2">Uncharacterized protein</fullName>
    </submittedName>
</protein>
<evidence type="ECO:0000313" key="3">
    <source>
        <dbReference type="Proteomes" id="UP000754883"/>
    </source>
</evidence>
<reference evidence="3" key="1">
    <citation type="submission" date="2019-06" db="EMBL/GenBank/DDBJ databases">
        <authorList>
            <person name="Broberg M."/>
        </authorList>
    </citation>
    <scope>NUCLEOTIDE SEQUENCE [LARGE SCALE GENOMIC DNA]</scope>
</reference>
<gene>
    <name evidence="2" type="ORF">CBYS24578_00015425</name>
</gene>
<dbReference type="OrthoDB" id="5234167at2759"/>
<feature type="compositionally biased region" description="Basic residues" evidence="1">
    <location>
        <begin position="77"/>
        <end position="89"/>
    </location>
</feature>
<feature type="compositionally biased region" description="Low complexity" evidence="1">
    <location>
        <begin position="90"/>
        <end position="100"/>
    </location>
</feature>